<dbReference type="SUPFAM" id="SSF47336">
    <property type="entry name" value="ACP-like"/>
    <property type="match status" value="1"/>
</dbReference>
<feature type="domain" description="Carrier" evidence="1">
    <location>
        <begin position="2"/>
        <end position="83"/>
    </location>
</feature>
<dbReference type="InterPro" id="IPR036736">
    <property type="entry name" value="ACP-like_sf"/>
</dbReference>
<dbReference type="RefSeq" id="WP_343784145.1">
    <property type="nucleotide sequence ID" value="NZ_BAAAFH010000003.1"/>
</dbReference>
<dbReference type="EMBL" id="BAAAFH010000003">
    <property type="protein sequence ID" value="GAA0873778.1"/>
    <property type="molecule type" value="Genomic_DNA"/>
</dbReference>
<evidence type="ECO:0000313" key="3">
    <source>
        <dbReference type="Proteomes" id="UP001501126"/>
    </source>
</evidence>
<reference evidence="3" key="1">
    <citation type="journal article" date="2019" name="Int. J. Syst. Evol. Microbiol.">
        <title>The Global Catalogue of Microorganisms (GCM) 10K type strain sequencing project: providing services to taxonomists for standard genome sequencing and annotation.</title>
        <authorList>
            <consortium name="The Broad Institute Genomics Platform"/>
            <consortium name="The Broad Institute Genome Sequencing Center for Infectious Disease"/>
            <person name="Wu L."/>
            <person name="Ma J."/>
        </authorList>
    </citation>
    <scope>NUCLEOTIDE SEQUENCE [LARGE SCALE GENOMIC DNA]</scope>
    <source>
        <strain evidence="3">JCM 16083</strain>
    </source>
</reference>
<comment type="caution">
    <text evidence="2">The sequence shown here is derived from an EMBL/GenBank/DDBJ whole genome shotgun (WGS) entry which is preliminary data.</text>
</comment>
<sequence length="85" mass="9569">MEALKETLKQQIIEHLNLEELTIADFPDDEPLFGENIGLDSIDSLELIVLLENEYGAKLSSPEEGKQVFHSVNSLAEFISSHRTK</sequence>
<gene>
    <name evidence="2" type="ORF">GCM10009118_01860</name>
</gene>
<accession>A0ABP3XWG2</accession>
<dbReference type="InterPro" id="IPR009081">
    <property type="entry name" value="PP-bd_ACP"/>
</dbReference>
<protein>
    <submittedName>
        <fullName evidence="2">Phosphopantetheine-binding protein</fullName>
    </submittedName>
</protein>
<proteinExistence type="predicted"/>
<dbReference type="Pfam" id="PF00550">
    <property type="entry name" value="PP-binding"/>
    <property type="match status" value="1"/>
</dbReference>
<evidence type="ECO:0000313" key="2">
    <source>
        <dbReference type="EMBL" id="GAA0873778.1"/>
    </source>
</evidence>
<evidence type="ECO:0000259" key="1">
    <source>
        <dbReference type="PROSITE" id="PS50075"/>
    </source>
</evidence>
<name>A0ABP3XWG2_9FLAO</name>
<organism evidence="2 3">
    <name type="scientific">Wandonia haliotis</name>
    <dbReference type="NCBI Taxonomy" id="574963"/>
    <lineage>
        <taxon>Bacteria</taxon>
        <taxon>Pseudomonadati</taxon>
        <taxon>Bacteroidota</taxon>
        <taxon>Flavobacteriia</taxon>
        <taxon>Flavobacteriales</taxon>
        <taxon>Crocinitomicaceae</taxon>
        <taxon>Wandonia</taxon>
    </lineage>
</organism>
<keyword evidence="3" id="KW-1185">Reference proteome</keyword>
<dbReference type="NCBIfam" id="NF006617">
    <property type="entry name" value="PRK09184.1"/>
    <property type="match status" value="1"/>
</dbReference>
<dbReference type="Gene3D" id="1.10.1200.10">
    <property type="entry name" value="ACP-like"/>
    <property type="match status" value="1"/>
</dbReference>
<dbReference type="PROSITE" id="PS50075">
    <property type="entry name" value="CARRIER"/>
    <property type="match status" value="1"/>
</dbReference>
<dbReference type="Proteomes" id="UP001501126">
    <property type="component" value="Unassembled WGS sequence"/>
</dbReference>